<feature type="binding site" evidence="13">
    <location>
        <position position="78"/>
    </location>
    <ligand>
        <name>Zn(2+)</name>
        <dbReference type="ChEBI" id="CHEBI:29105"/>
    </ligand>
</feature>
<evidence type="ECO:0000256" key="2">
    <source>
        <dbReference type="ARBA" id="ARBA00007207"/>
    </source>
</evidence>
<evidence type="ECO:0000256" key="13">
    <source>
        <dbReference type="HAMAP-Rule" id="MF_01323"/>
    </source>
</evidence>
<proteinExistence type="inferred from homology"/>
<keyword evidence="3 13" id="KW-0240">DNA-directed RNA polymerase</keyword>
<dbReference type="GO" id="GO:0008270">
    <property type="term" value="F:zinc ion binding"/>
    <property type="evidence" value="ECO:0007669"/>
    <property type="project" value="UniProtKB-UniRule"/>
</dbReference>
<keyword evidence="4 16" id="KW-0150">Chloroplast</keyword>
<dbReference type="Pfam" id="PF04997">
    <property type="entry name" value="RNA_pol_Rpb1_1"/>
    <property type="match status" value="1"/>
</dbReference>
<dbReference type="EC" id="2.7.7.6" evidence="13"/>
<dbReference type="Gene3D" id="2.40.40.20">
    <property type="match status" value="1"/>
</dbReference>
<evidence type="ECO:0000256" key="8">
    <source>
        <dbReference type="ARBA" id="ARBA00022723"/>
    </source>
</evidence>
<evidence type="ECO:0000256" key="10">
    <source>
        <dbReference type="ARBA" id="ARBA00022842"/>
    </source>
</evidence>
<feature type="binding site" evidence="13">
    <location>
        <position position="94"/>
    </location>
    <ligand>
        <name>Zn(2+)</name>
        <dbReference type="ChEBI" id="CHEBI:29105"/>
    </ligand>
</feature>
<dbReference type="GO" id="GO:0006351">
    <property type="term" value="P:DNA-templated transcription"/>
    <property type="evidence" value="ECO:0007669"/>
    <property type="project" value="UniProtKB-UniRule"/>
</dbReference>
<evidence type="ECO:0000259" key="15">
    <source>
        <dbReference type="SMART" id="SM00663"/>
    </source>
</evidence>
<comment type="cofactor">
    <cofactor evidence="13">
        <name>Mg(2+)</name>
        <dbReference type="ChEBI" id="CHEBI:18420"/>
    </cofactor>
    <text evidence="13">Binds 1 Mg(2+) ion per subunit.</text>
</comment>
<feature type="binding site" evidence="13">
    <location>
        <position position="97"/>
    </location>
    <ligand>
        <name>Zn(2+)</name>
        <dbReference type="ChEBI" id="CHEBI:29105"/>
    </ligand>
</feature>
<dbReference type="EMBL" id="MN736959">
    <property type="protein sequence ID" value="QJA26789.1"/>
    <property type="molecule type" value="Genomic_DNA"/>
</dbReference>
<dbReference type="Gene3D" id="1.10.40.90">
    <property type="match status" value="1"/>
</dbReference>
<evidence type="ECO:0000256" key="6">
    <source>
        <dbReference type="ARBA" id="ARBA00022679"/>
    </source>
</evidence>
<dbReference type="InterPro" id="IPR042102">
    <property type="entry name" value="RNA_pol_Rpb1_3_sf"/>
</dbReference>
<keyword evidence="10 13" id="KW-0460">Magnesium</keyword>
<comment type="function">
    <text evidence="1 13 14">DNA-dependent RNA polymerase catalyzes the transcription of DNA into RNA using the four ribonucleoside triphosphates as substrates.</text>
</comment>
<comment type="subunit">
    <text evidence="13">In plastids the minimal PEP RNA polymerase catalytic core is composed of four subunits: alpha, beta, beta', and beta''. When a (nuclear-encoded) sigma factor is associated with the core the holoenzyme is formed, which can initiate transcription.</text>
</comment>
<keyword evidence="9 13" id="KW-0862">Zinc</keyword>
<dbReference type="Pfam" id="PF00623">
    <property type="entry name" value="RNA_pol_Rpb1_2"/>
    <property type="match status" value="2"/>
</dbReference>
<evidence type="ECO:0000256" key="9">
    <source>
        <dbReference type="ARBA" id="ARBA00022833"/>
    </source>
</evidence>
<reference evidence="16" key="1">
    <citation type="submission" date="2019-11" db="EMBL/GenBank/DDBJ databases">
        <authorList>
            <person name="Liang C."/>
            <person name="Xu J."/>
            <person name="Chen S."/>
        </authorList>
    </citation>
    <scope>NUCLEOTIDE SEQUENCE</scope>
</reference>
<dbReference type="GO" id="GO:0000428">
    <property type="term" value="C:DNA-directed RNA polymerase complex"/>
    <property type="evidence" value="ECO:0007669"/>
    <property type="project" value="UniProtKB-KW"/>
</dbReference>
<dbReference type="InterPro" id="IPR045867">
    <property type="entry name" value="DNA-dir_RpoC_beta_prime"/>
</dbReference>
<evidence type="ECO:0000313" key="16">
    <source>
        <dbReference type="EMBL" id="QJA26789.1"/>
    </source>
</evidence>
<dbReference type="SUPFAM" id="SSF64484">
    <property type="entry name" value="beta and beta-prime subunits of DNA dependent RNA-polymerase"/>
    <property type="match status" value="1"/>
</dbReference>
<evidence type="ECO:0000256" key="4">
    <source>
        <dbReference type="ARBA" id="ARBA00022528"/>
    </source>
</evidence>
<evidence type="ECO:0000256" key="7">
    <source>
        <dbReference type="ARBA" id="ARBA00022695"/>
    </source>
</evidence>
<dbReference type="FunFam" id="4.10.860.120:FF:000007">
    <property type="entry name" value="DNA-directed RNA polymerase subunit gamma"/>
    <property type="match status" value="1"/>
</dbReference>
<dbReference type="InterPro" id="IPR034678">
    <property type="entry name" value="RNApol_RpoC1"/>
</dbReference>
<keyword evidence="5 16" id="KW-0934">Plastid</keyword>
<geneLocation type="chloroplast" evidence="16"/>
<evidence type="ECO:0000256" key="11">
    <source>
        <dbReference type="ARBA" id="ARBA00023163"/>
    </source>
</evidence>
<evidence type="ECO:0000256" key="14">
    <source>
        <dbReference type="RuleBase" id="RU004279"/>
    </source>
</evidence>
<keyword evidence="8 13" id="KW-0479">Metal-binding</keyword>
<comment type="cofactor">
    <cofactor evidence="13">
        <name>Zn(2+)</name>
        <dbReference type="ChEBI" id="CHEBI:29105"/>
    </cofactor>
    <text evidence="13">Binds 1 Zn(2+) ion per subunit.</text>
</comment>
<protein>
    <recommendedName>
        <fullName evidence="13">DNA-directed RNA polymerase subunit beta'</fullName>
        <ecNumber evidence="13">2.7.7.6</ecNumber>
    </recommendedName>
    <alternativeName>
        <fullName evidence="13">PEP</fullName>
    </alternativeName>
    <alternativeName>
        <fullName evidence="13">Plastid-encoded RNA polymerase subunit beta'</fullName>
        <shortName evidence="13">RNA polymerase subunit beta'</shortName>
    </alternativeName>
</protein>
<feature type="binding site" evidence="13">
    <location>
        <position position="76"/>
    </location>
    <ligand>
        <name>Zn(2+)</name>
        <dbReference type="ChEBI" id="CHEBI:29105"/>
    </ligand>
</feature>
<dbReference type="RefSeq" id="YP_009776303.1">
    <property type="nucleotide sequence ID" value="NC_047471.1"/>
</dbReference>
<dbReference type="Gene3D" id="1.10.274.100">
    <property type="entry name" value="RNA polymerase Rpb1, domain 3"/>
    <property type="match status" value="1"/>
</dbReference>
<dbReference type="PANTHER" id="PTHR19376:SF54">
    <property type="entry name" value="DNA-DIRECTED RNA POLYMERASE SUBUNIT BETA"/>
    <property type="match status" value="1"/>
</dbReference>
<dbReference type="GO" id="GO:0003677">
    <property type="term" value="F:DNA binding"/>
    <property type="evidence" value="ECO:0007669"/>
    <property type="project" value="UniProtKB-UniRule"/>
</dbReference>
<feature type="binding site" evidence="13">
    <location>
        <position position="496"/>
    </location>
    <ligand>
        <name>Mg(2+)</name>
        <dbReference type="ChEBI" id="CHEBI:18420"/>
    </ligand>
</feature>
<sequence>MNQIFYSMIDRYKHQQLQIGPVSPQQIRTWANKILPNGEMVGEVTKPYTFHYKTNKPEKDGLFCERIFGPIKSGICSCGNYRVIRAEKEDSKFCEQCGVEFVDSRIRRYQMGYIKLACPVTHVWYLKRLPSYIANLLDKPLKELEGLVYCDFSFARPIAKKPTFLRLRGSFEYEIQSRKYSIPLFFTTPGFETFRNREISTGASAIREQLVDSDLRIIMDNSLVEWKELGDEGSTGNEWEDRKIRRRKDFLVRRMELAKHFIRTNIEPERMVLCLLPVLPPELRPIIQIDGGKLMSSDINELYRRVIYRNNTLIDLLTTNRSAPGELVMCQEKLVQEAVDTLLDNGIRGQPTRDGHNKVYKSFSDVIEGKEGRFRETLLGKRVDYSGRSVIVVGPSLSLHQCGLPREIAIELFQTFVIRGLIRQHLASNIGIAKSKIREKEPIVWEILQEIMRGHPVLLNRAPTLHRLGIQAFQPILVGGCAICLHPLVCKGFNADFDGDQMAVHVPLSLEAQAEARLLMFSHMNLLSPAIGDPISVPTQDMLIGLYVLTMGNHRGICANRYNPYNCRNYQTVANNNYKYTKEKEPYFCSSYDALGAYWQKRINFDSFLWLRWRLDQRVIGSREVPIEVQYESSGTYYEIYGHYLIVGSVKKEICCVYIRTTVGHIFFYREIEEAIQGFCRAYSYAI</sequence>
<evidence type="ECO:0000256" key="5">
    <source>
        <dbReference type="ARBA" id="ARBA00022640"/>
    </source>
</evidence>
<feature type="domain" description="RNA polymerase N-terminal" evidence="15">
    <location>
        <begin position="269"/>
        <end position="550"/>
    </location>
</feature>
<keyword evidence="11 13" id="KW-0804">Transcription</keyword>
<evidence type="ECO:0000256" key="1">
    <source>
        <dbReference type="ARBA" id="ARBA00004026"/>
    </source>
</evidence>
<name>A0A6H1YE89_9GENT</name>
<dbReference type="InterPro" id="IPR006592">
    <property type="entry name" value="RNA_pol_N"/>
</dbReference>
<dbReference type="InterPro" id="IPR000722">
    <property type="entry name" value="RNA_pol_asu"/>
</dbReference>
<dbReference type="GO" id="GO:0003899">
    <property type="term" value="F:DNA-directed RNA polymerase activity"/>
    <property type="evidence" value="ECO:0007669"/>
    <property type="project" value="UniProtKB-UniRule"/>
</dbReference>
<comment type="similarity">
    <text evidence="2 13">Belongs to the RNA polymerase beta' chain family. RpoC1 subfamily.</text>
</comment>
<feature type="binding site" evidence="13">
    <location>
        <position position="500"/>
    </location>
    <ligand>
        <name>Mg(2+)</name>
        <dbReference type="ChEBI" id="CHEBI:18420"/>
    </ligand>
</feature>
<comment type="subcellular location">
    <subcellularLocation>
        <location evidence="13">Plastid</location>
        <location evidence="13">Chloroplast</location>
    </subcellularLocation>
</comment>
<gene>
    <name evidence="13 16" type="primary">rpoC1</name>
</gene>
<dbReference type="GeneID" id="54617171"/>
<dbReference type="HAMAP" id="MF_01323">
    <property type="entry name" value="RNApol_bact_RpoC1"/>
    <property type="match status" value="1"/>
</dbReference>
<comment type="catalytic activity">
    <reaction evidence="12 13 14">
        <text>RNA(n) + a ribonucleoside 5'-triphosphate = RNA(n+1) + diphosphate</text>
        <dbReference type="Rhea" id="RHEA:21248"/>
        <dbReference type="Rhea" id="RHEA-COMP:14527"/>
        <dbReference type="Rhea" id="RHEA-COMP:17342"/>
        <dbReference type="ChEBI" id="CHEBI:33019"/>
        <dbReference type="ChEBI" id="CHEBI:61557"/>
        <dbReference type="ChEBI" id="CHEBI:140395"/>
        <dbReference type="EC" id="2.7.7.6"/>
    </reaction>
</comment>
<keyword evidence="7 13" id="KW-0548">Nucleotidyltransferase</keyword>
<dbReference type="GO" id="GO:0000287">
    <property type="term" value="F:magnesium ion binding"/>
    <property type="evidence" value="ECO:0007669"/>
    <property type="project" value="UniProtKB-UniRule"/>
</dbReference>
<dbReference type="InterPro" id="IPR044893">
    <property type="entry name" value="RNA_pol_Rpb1_clamp_domain"/>
</dbReference>
<keyword evidence="6 13" id="KW-0808">Transferase</keyword>
<dbReference type="AlphaFoldDB" id="A0A6H1YE89"/>
<evidence type="ECO:0000256" key="12">
    <source>
        <dbReference type="ARBA" id="ARBA00048552"/>
    </source>
</evidence>
<evidence type="ECO:0000256" key="3">
    <source>
        <dbReference type="ARBA" id="ARBA00022478"/>
    </source>
</evidence>
<dbReference type="Gene3D" id="4.10.860.120">
    <property type="entry name" value="RNA polymerase II, clamp domain"/>
    <property type="match status" value="1"/>
</dbReference>
<dbReference type="SMR" id="A0A6H1YE89"/>
<dbReference type="InterPro" id="IPR007080">
    <property type="entry name" value="RNA_pol_Rpb1_1"/>
</dbReference>
<organism evidence="16">
    <name type="scientific">Hemidesmus indicus</name>
    <dbReference type="NCBI Taxonomy" id="63476"/>
    <lineage>
        <taxon>Eukaryota</taxon>
        <taxon>Viridiplantae</taxon>
        <taxon>Streptophyta</taxon>
        <taxon>Embryophyta</taxon>
        <taxon>Tracheophyta</taxon>
        <taxon>Spermatophyta</taxon>
        <taxon>Magnoliopsida</taxon>
        <taxon>eudicotyledons</taxon>
        <taxon>Gunneridae</taxon>
        <taxon>Pentapetalae</taxon>
        <taxon>asterids</taxon>
        <taxon>lamiids</taxon>
        <taxon>Gentianales</taxon>
        <taxon>Apocynaceae</taxon>
        <taxon>Periplocoideae</taxon>
        <taxon>Hemidesmus</taxon>
    </lineage>
</organism>
<dbReference type="SMART" id="SM00663">
    <property type="entry name" value="RPOLA_N"/>
    <property type="match status" value="1"/>
</dbReference>
<dbReference type="PANTHER" id="PTHR19376">
    <property type="entry name" value="DNA-DIRECTED RNA POLYMERASE"/>
    <property type="match status" value="1"/>
</dbReference>
<dbReference type="GO" id="GO:0009507">
    <property type="term" value="C:chloroplast"/>
    <property type="evidence" value="ECO:0007669"/>
    <property type="project" value="UniProtKB-SubCell"/>
</dbReference>
<feature type="binding site" evidence="13">
    <location>
        <position position="498"/>
    </location>
    <ligand>
        <name>Mg(2+)</name>
        <dbReference type="ChEBI" id="CHEBI:18420"/>
    </ligand>
</feature>
<accession>A0A6H1YE89</accession>